<proteinExistence type="predicted"/>
<gene>
    <name evidence="1" type="ORF">Taro_040633</name>
</gene>
<protein>
    <submittedName>
        <fullName evidence="1">Uncharacterized protein</fullName>
    </submittedName>
</protein>
<dbReference type="Proteomes" id="UP000652761">
    <property type="component" value="Unassembled WGS sequence"/>
</dbReference>
<comment type="caution">
    <text evidence="1">The sequence shown here is derived from an EMBL/GenBank/DDBJ whole genome shotgun (WGS) entry which is preliminary data.</text>
</comment>
<name>A0A843WJ97_COLES</name>
<evidence type="ECO:0000313" key="2">
    <source>
        <dbReference type="Proteomes" id="UP000652761"/>
    </source>
</evidence>
<evidence type="ECO:0000313" key="1">
    <source>
        <dbReference type="EMBL" id="MQM07786.1"/>
    </source>
</evidence>
<dbReference type="AlphaFoldDB" id="A0A843WJ97"/>
<organism evidence="1 2">
    <name type="scientific">Colocasia esculenta</name>
    <name type="common">Wild taro</name>
    <name type="synonym">Arum esculentum</name>
    <dbReference type="NCBI Taxonomy" id="4460"/>
    <lineage>
        <taxon>Eukaryota</taxon>
        <taxon>Viridiplantae</taxon>
        <taxon>Streptophyta</taxon>
        <taxon>Embryophyta</taxon>
        <taxon>Tracheophyta</taxon>
        <taxon>Spermatophyta</taxon>
        <taxon>Magnoliopsida</taxon>
        <taxon>Liliopsida</taxon>
        <taxon>Araceae</taxon>
        <taxon>Aroideae</taxon>
        <taxon>Colocasieae</taxon>
        <taxon>Colocasia</taxon>
    </lineage>
</organism>
<keyword evidence="2" id="KW-1185">Reference proteome</keyword>
<accession>A0A843WJ97</accession>
<reference evidence="1" key="1">
    <citation type="submission" date="2017-07" db="EMBL/GenBank/DDBJ databases">
        <title>Taro Niue Genome Assembly and Annotation.</title>
        <authorList>
            <person name="Atibalentja N."/>
            <person name="Keating K."/>
            <person name="Fields C.J."/>
        </authorList>
    </citation>
    <scope>NUCLEOTIDE SEQUENCE</scope>
    <source>
        <strain evidence="1">Niue_2</strain>
        <tissue evidence="1">Leaf</tissue>
    </source>
</reference>
<sequence>MLYVNLINNRYASRRSTSSRMPRFTLRSGALPSCYYYGSFNQWFTLYSGASPSPSHYGSFHQRAREILRAFRKVLGYNET</sequence>
<dbReference type="EMBL" id="NMUH01003951">
    <property type="protein sequence ID" value="MQM07786.1"/>
    <property type="molecule type" value="Genomic_DNA"/>
</dbReference>